<dbReference type="PANTHER" id="PTHR15599">
    <property type="entry name" value="RTDR1"/>
    <property type="match status" value="1"/>
</dbReference>
<gene>
    <name evidence="1" type="ORF">GDO81_002167</name>
</gene>
<dbReference type="Gene3D" id="1.25.10.10">
    <property type="entry name" value="Leucine-rich Repeat Variant"/>
    <property type="match status" value="1"/>
</dbReference>
<dbReference type="PANTHER" id="PTHR15599:SF1">
    <property type="entry name" value="RADIAL SPOKE HEAD 14 HOMOLOG"/>
    <property type="match status" value="1"/>
</dbReference>
<evidence type="ECO:0000313" key="1">
    <source>
        <dbReference type="EMBL" id="KAG8597111.1"/>
    </source>
</evidence>
<comment type="caution">
    <text evidence="1">The sequence shown here is derived from an EMBL/GenBank/DDBJ whole genome shotgun (WGS) entry which is preliminary data.</text>
</comment>
<dbReference type="InterPro" id="IPR011989">
    <property type="entry name" value="ARM-like"/>
</dbReference>
<dbReference type="InterPro" id="IPR016024">
    <property type="entry name" value="ARM-type_fold"/>
</dbReference>
<accession>A0AAV7DKD8</accession>
<dbReference type="SUPFAM" id="SSF48371">
    <property type="entry name" value="ARM repeat"/>
    <property type="match status" value="1"/>
</dbReference>
<protein>
    <recommendedName>
        <fullName evidence="3">Radial spoke head 14 homolog</fullName>
    </recommendedName>
</protein>
<dbReference type="AlphaFoldDB" id="A0AAV7DKD8"/>
<evidence type="ECO:0008006" key="3">
    <source>
        <dbReference type="Google" id="ProtNLM"/>
    </source>
</evidence>
<dbReference type="InterPro" id="IPR042856">
    <property type="entry name" value="RSP14"/>
</dbReference>
<sequence>MAEARTSPYLPPNIDPTKAPVAFGARALPKLNEELGAPELLSRQRALMALCDLLHDPENVYQAVHLGFMESLKTLLYDQDSTVRQKTTEIFYIMAGHNIGRDGILRNDIITSMSPLLDDPVDICRRNMHQTYEMLSELPAGESIL</sequence>
<reference evidence="1" key="1">
    <citation type="thesis" date="2020" institute="ProQuest LLC" country="789 East Eisenhower Parkway, Ann Arbor, MI, USA">
        <title>Comparative Genomics and Chromosome Evolution.</title>
        <authorList>
            <person name="Mudd A.B."/>
        </authorList>
    </citation>
    <scope>NUCLEOTIDE SEQUENCE</scope>
    <source>
        <strain evidence="1">237g6f4</strain>
        <tissue evidence="1">Blood</tissue>
    </source>
</reference>
<dbReference type="EMBL" id="WNYA01000001">
    <property type="protein sequence ID" value="KAG8597111.1"/>
    <property type="molecule type" value="Genomic_DNA"/>
</dbReference>
<name>A0AAV7DKD8_ENGPU</name>
<proteinExistence type="predicted"/>
<keyword evidence="2" id="KW-1185">Reference proteome</keyword>
<organism evidence="1 2">
    <name type="scientific">Engystomops pustulosus</name>
    <name type="common">Tungara frog</name>
    <name type="synonym">Physalaemus pustulosus</name>
    <dbReference type="NCBI Taxonomy" id="76066"/>
    <lineage>
        <taxon>Eukaryota</taxon>
        <taxon>Metazoa</taxon>
        <taxon>Chordata</taxon>
        <taxon>Craniata</taxon>
        <taxon>Vertebrata</taxon>
        <taxon>Euteleostomi</taxon>
        <taxon>Amphibia</taxon>
        <taxon>Batrachia</taxon>
        <taxon>Anura</taxon>
        <taxon>Neobatrachia</taxon>
        <taxon>Hyloidea</taxon>
        <taxon>Leptodactylidae</taxon>
        <taxon>Leiuperinae</taxon>
        <taxon>Engystomops</taxon>
    </lineage>
</organism>
<evidence type="ECO:0000313" key="2">
    <source>
        <dbReference type="Proteomes" id="UP000824782"/>
    </source>
</evidence>
<dbReference type="Proteomes" id="UP000824782">
    <property type="component" value="Unassembled WGS sequence"/>
</dbReference>